<feature type="compositionally biased region" description="Basic and acidic residues" evidence="3">
    <location>
        <begin position="106"/>
        <end position="121"/>
    </location>
</feature>
<dbReference type="Pfam" id="PF00618">
    <property type="entry name" value="RasGEF_N"/>
    <property type="match status" value="1"/>
</dbReference>
<dbReference type="Pfam" id="PF00617">
    <property type="entry name" value="RasGEF"/>
    <property type="match status" value="1"/>
</dbReference>
<accession>A0A5C3QMP1</accession>
<feature type="domain" description="N-terminal Ras-GEF" evidence="5">
    <location>
        <begin position="535"/>
        <end position="667"/>
    </location>
</feature>
<feature type="domain" description="Ras-GEF" evidence="4">
    <location>
        <begin position="720"/>
        <end position="967"/>
    </location>
</feature>
<dbReference type="SMART" id="SM00229">
    <property type="entry name" value="RasGEFN"/>
    <property type="match status" value="1"/>
</dbReference>
<evidence type="ECO:0000256" key="2">
    <source>
        <dbReference type="PROSITE-ProRule" id="PRU00168"/>
    </source>
</evidence>
<evidence type="ECO:0000256" key="3">
    <source>
        <dbReference type="SAM" id="MobiDB-lite"/>
    </source>
</evidence>
<dbReference type="PANTHER" id="PTHR23113">
    <property type="entry name" value="GUANINE NUCLEOTIDE EXCHANGE FACTOR"/>
    <property type="match status" value="1"/>
</dbReference>
<feature type="region of interest" description="Disordered" evidence="3">
    <location>
        <begin position="476"/>
        <end position="501"/>
    </location>
</feature>
<dbReference type="STRING" id="1884261.A0A5C3QMP1"/>
<dbReference type="InterPro" id="IPR008937">
    <property type="entry name" value="Ras-like_GEF"/>
</dbReference>
<feature type="region of interest" description="Disordered" evidence="3">
    <location>
        <begin position="1"/>
        <end position="122"/>
    </location>
</feature>
<feature type="compositionally biased region" description="Low complexity" evidence="3">
    <location>
        <begin position="401"/>
        <end position="411"/>
    </location>
</feature>
<sequence>MTLPSHHPSTAAPRPAEQRLKRKPPPSVHSEDLRPSRKDMSTPKSSGTSSSTKVGSNAPPSTAKARSTANKFTPAHAASSSRTASPMVDINRPLPPLPPASRRPQSFKEEGHPKRSERRVSVADTHISGETVAGATSLSVLLCEPSTVLALTTTYPSIGTIVGSIRKLSRNPHANMSGLQSLGVHFDNILRTIICTMNALPSEVLVDEEFEIGRQSSEFFAQLFGGLVQRGNKSATLEDKEEFLDAALSLMDATMAHLDRFIQRANALLSETAKPMVSTNPHLIPKDPATLVDIKSIRRRTVADYIKEKPQNDGKQLNSHDQLLELLGSAMAVRANPVNGLKAKAADLPECSDPDQMSLKLKDRLLKRLLVKSHEARVIQQALKEQLRAAALAKETENRANKAAAGAGTASRKYEEGSDSNSRPPSPTAKFQWVHVSTDDSGSPHERHSISQLFMRRSRNAKNGVAASMRKFALRASSASPDKTTLPLPPTSTTSSLHRRSVRDSTLIHPHPLNPDETVTMPRPIGVAWEVLVDAEGISKKATLPALIRLITSAELIRDPELNHIFFKFFRLFTTPLEVFDQLRDRFRELPPGELTLPQLEVWNQEVSCTRVRVIAALLKWIKEYWQPETDNVILVSLLDFLYTHLKDGTFAPIHAWSIVDALCKCESQGTNYQPHSVRLKIEYAGRMKCTRPWKPSQMLCPPRGASSASIRRSLKGIGGTSEMAIHLTFLASEIYLKINPEEAVLLWRNEKGKTAIGPPNDDRQVSVATHISTLRQFEEKTSLWIQHEVLDMETAAKRAEEISFWLSVAETCLDLRSFCVAFAIYSAIVSAAVFRLKTTAADIPSDRQLVYCRLKELFAGCYDFRTYRAALAASSEPAIPVLSLLARDIITTTAVARDTEALINLHQYRIMWKTIRSMDCSQIPYDLKPIEAVKDYIQAELGRFNDTQDSKVLTFLFDKSRALEPKSVETPEHERPEFVWEYGGQQAQGNHSTTNHPTFRH</sequence>
<dbReference type="PANTHER" id="PTHR23113:SF99">
    <property type="entry name" value="RASGEF DOMAIN-CONTAINING PROTEIN"/>
    <property type="match status" value="1"/>
</dbReference>
<dbReference type="OrthoDB" id="546434at2759"/>
<evidence type="ECO:0000313" key="7">
    <source>
        <dbReference type="Proteomes" id="UP000305067"/>
    </source>
</evidence>
<evidence type="ECO:0000313" key="6">
    <source>
        <dbReference type="EMBL" id="TFL03213.1"/>
    </source>
</evidence>
<dbReference type="Gene3D" id="1.20.870.10">
    <property type="entry name" value="Son of sevenless (SoS) protein Chain: S domain 1"/>
    <property type="match status" value="1"/>
</dbReference>
<evidence type="ECO:0000259" key="4">
    <source>
        <dbReference type="PROSITE" id="PS50009"/>
    </source>
</evidence>
<organism evidence="6 7">
    <name type="scientific">Pterulicium gracile</name>
    <dbReference type="NCBI Taxonomy" id="1884261"/>
    <lineage>
        <taxon>Eukaryota</taxon>
        <taxon>Fungi</taxon>
        <taxon>Dikarya</taxon>
        <taxon>Basidiomycota</taxon>
        <taxon>Agaricomycotina</taxon>
        <taxon>Agaricomycetes</taxon>
        <taxon>Agaricomycetidae</taxon>
        <taxon>Agaricales</taxon>
        <taxon>Pleurotineae</taxon>
        <taxon>Pterulaceae</taxon>
        <taxon>Pterulicium</taxon>
    </lineage>
</organism>
<dbReference type="PROSITE" id="PS50009">
    <property type="entry name" value="RASGEF_CAT"/>
    <property type="match status" value="1"/>
</dbReference>
<dbReference type="InterPro" id="IPR000651">
    <property type="entry name" value="Ras-like_Gua-exchang_fac_N"/>
</dbReference>
<name>A0A5C3QMP1_9AGAR</name>
<dbReference type="InterPro" id="IPR023578">
    <property type="entry name" value="Ras_GEF_dom_sf"/>
</dbReference>
<keyword evidence="7" id="KW-1185">Reference proteome</keyword>
<gene>
    <name evidence="6" type="ORF">BDV98DRAFT_419668</name>
</gene>
<dbReference type="InterPro" id="IPR001895">
    <property type="entry name" value="RASGEF_cat_dom"/>
</dbReference>
<keyword evidence="1 2" id="KW-0344">Guanine-nucleotide releasing factor</keyword>
<dbReference type="PROSITE" id="PS50212">
    <property type="entry name" value="RASGEF_NTER"/>
    <property type="match status" value="1"/>
</dbReference>
<dbReference type="SMART" id="SM00147">
    <property type="entry name" value="RasGEF"/>
    <property type="match status" value="1"/>
</dbReference>
<dbReference type="Proteomes" id="UP000305067">
    <property type="component" value="Unassembled WGS sequence"/>
</dbReference>
<feature type="compositionally biased region" description="Low complexity" evidence="3">
    <location>
        <begin position="42"/>
        <end position="56"/>
    </location>
</feature>
<feature type="compositionally biased region" description="Basic and acidic residues" evidence="3">
    <location>
        <begin position="29"/>
        <end position="41"/>
    </location>
</feature>
<reference evidence="6 7" key="1">
    <citation type="journal article" date="2019" name="Nat. Ecol. Evol.">
        <title>Megaphylogeny resolves global patterns of mushroom evolution.</title>
        <authorList>
            <person name="Varga T."/>
            <person name="Krizsan K."/>
            <person name="Foldi C."/>
            <person name="Dima B."/>
            <person name="Sanchez-Garcia M."/>
            <person name="Sanchez-Ramirez S."/>
            <person name="Szollosi G.J."/>
            <person name="Szarkandi J.G."/>
            <person name="Papp V."/>
            <person name="Albert L."/>
            <person name="Andreopoulos W."/>
            <person name="Angelini C."/>
            <person name="Antonin V."/>
            <person name="Barry K.W."/>
            <person name="Bougher N.L."/>
            <person name="Buchanan P."/>
            <person name="Buyck B."/>
            <person name="Bense V."/>
            <person name="Catcheside P."/>
            <person name="Chovatia M."/>
            <person name="Cooper J."/>
            <person name="Damon W."/>
            <person name="Desjardin D."/>
            <person name="Finy P."/>
            <person name="Geml J."/>
            <person name="Haridas S."/>
            <person name="Hughes K."/>
            <person name="Justo A."/>
            <person name="Karasinski D."/>
            <person name="Kautmanova I."/>
            <person name="Kiss B."/>
            <person name="Kocsube S."/>
            <person name="Kotiranta H."/>
            <person name="LaButti K.M."/>
            <person name="Lechner B.E."/>
            <person name="Liimatainen K."/>
            <person name="Lipzen A."/>
            <person name="Lukacs Z."/>
            <person name="Mihaltcheva S."/>
            <person name="Morgado L.N."/>
            <person name="Niskanen T."/>
            <person name="Noordeloos M.E."/>
            <person name="Ohm R.A."/>
            <person name="Ortiz-Santana B."/>
            <person name="Ovrebo C."/>
            <person name="Racz N."/>
            <person name="Riley R."/>
            <person name="Savchenko A."/>
            <person name="Shiryaev A."/>
            <person name="Soop K."/>
            <person name="Spirin V."/>
            <person name="Szebenyi C."/>
            <person name="Tomsovsky M."/>
            <person name="Tulloss R.E."/>
            <person name="Uehling J."/>
            <person name="Grigoriev I.V."/>
            <person name="Vagvolgyi C."/>
            <person name="Papp T."/>
            <person name="Martin F.M."/>
            <person name="Miettinen O."/>
            <person name="Hibbett D.S."/>
            <person name="Nagy L.G."/>
        </authorList>
    </citation>
    <scope>NUCLEOTIDE SEQUENCE [LARGE SCALE GENOMIC DNA]</scope>
    <source>
        <strain evidence="6 7">CBS 309.79</strain>
    </source>
</reference>
<evidence type="ECO:0000256" key="1">
    <source>
        <dbReference type="ARBA" id="ARBA00022658"/>
    </source>
</evidence>
<evidence type="ECO:0000259" key="5">
    <source>
        <dbReference type="PROSITE" id="PS50212"/>
    </source>
</evidence>
<feature type="region of interest" description="Disordered" evidence="3">
    <location>
        <begin position="397"/>
        <end position="430"/>
    </location>
</feature>
<dbReference type="Gene3D" id="1.10.840.10">
    <property type="entry name" value="Ras guanine-nucleotide exchange factors catalytic domain"/>
    <property type="match status" value="1"/>
</dbReference>
<dbReference type="AlphaFoldDB" id="A0A5C3QMP1"/>
<dbReference type="CDD" id="cd06224">
    <property type="entry name" value="REM"/>
    <property type="match status" value="1"/>
</dbReference>
<feature type="compositionally biased region" description="Polar residues" evidence="3">
    <location>
        <begin position="58"/>
        <end position="71"/>
    </location>
</feature>
<dbReference type="GO" id="GO:0007264">
    <property type="term" value="P:small GTPase-mediated signal transduction"/>
    <property type="evidence" value="ECO:0007669"/>
    <property type="project" value="InterPro"/>
</dbReference>
<dbReference type="InterPro" id="IPR036964">
    <property type="entry name" value="RASGEF_cat_dom_sf"/>
</dbReference>
<protein>
    <submittedName>
        <fullName evidence="6">Ras guanine nucleotide exchange factor domain-containing protein</fullName>
    </submittedName>
</protein>
<proteinExistence type="predicted"/>
<dbReference type="GO" id="GO:0005085">
    <property type="term" value="F:guanyl-nucleotide exchange factor activity"/>
    <property type="evidence" value="ECO:0007669"/>
    <property type="project" value="UniProtKB-KW"/>
</dbReference>
<dbReference type="EMBL" id="ML178821">
    <property type="protein sequence ID" value="TFL03213.1"/>
    <property type="molecule type" value="Genomic_DNA"/>
</dbReference>
<dbReference type="SUPFAM" id="SSF48366">
    <property type="entry name" value="Ras GEF"/>
    <property type="match status" value="1"/>
</dbReference>